<organism evidence="7 8">
    <name type="scientific">Plakobranchus ocellatus</name>
    <dbReference type="NCBI Taxonomy" id="259542"/>
    <lineage>
        <taxon>Eukaryota</taxon>
        <taxon>Metazoa</taxon>
        <taxon>Spiralia</taxon>
        <taxon>Lophotrochozoa</taxon>
        <taxon>Mollusca</taxon>
        <taxon>Gastropoda</taxon>
        <taxon>Heterobranchia</taxon>
        <taxon>Euthyneura</taxon>
        <taxon>Panpulmonata</taxon>
        <taxon>Sacoglossa</taxon>
        <taxon>Placobranchoidea</taxon>
        <taxon>Plakobranchidae</taxon>
        <taxon>Plakobranchus</taxon>
    </lineage>
</organism>
<dbReference type="InterPro" id="IPR003703">
    <property type="entry name" value="Acyl_CoA_thio"/>
</dbReference>
<name>A0AAV4BYY4_9GAST</name>
<dbReference type="AlphaFoldDB" id="A0AAV4BYY4"/>
<dbReference type="GO" id="GO:0047617">
    <property type="term" value="F:fatty acyl-CoA hydrolase activity"/>
    <property type="evidence" value="ECO:0007669"/>
    <property type="project" value="InterPro"/>
</dbReference>
<dbReference type="SUPFAM" id="SSF54637">
    <property type="entry name" value="Thioesterase/thiol ester dehydrase-isomerase"/>
    <property type="match status" value="2"/>
</dbReference>
<dbReference type="Gene3D" id="2.40.160.210">
    <property type="entry name" value="Acyl-CoA thioesterase, double hotdog domain"/>
    <property type="match status" value="1"/>
</dbReference>
<dbReference type="InterPro" id="IPR029069">
    <property type="entry name" value="HotDog_dom_sf"/>
</dbReference>
<evidence type="ECO:0000256" key="2">
    <source>
        <dbReference type="ARBA" id="ARBA00011881"/>
    </source>
</evidence>
<dbReference type="GO" id="GO:0009062">
    <property type="term" value="P:fatty acid catabolic process"/>
    <property type="evidence" value="ECO:0007669"/>
    <property type="project" value="TreeGrafter"/>
</dbReference>
<keyword evidence="4" id="KW-0443">Lipid metabolism</keyword>
<dbReference type="Proteomes" id="UP000735302">
    <property type="component" value="Unassembled WGS sequence"/>
</dbReference>
<proteinExistence type="inferred from homology"/>
<dbReference type="GO" id="GO:0006637">
    <property type="term" value="P:acyl-CoA metabolic process"/>
    <property type="evidence" value="ECO:0007669"/>
    <property type="project" value="InterPro"/>
</dbReference>
<dbReference type="PANTHER" id="PTHR11066:SF34">
    <property type="entry name" value="ACYL-COENZYME A THIOESTERASE 8"/>
    <property type="match status" value="1"/>
</dbReference>
<comment type="caution">
    <text evidence="7">The sequence shown here is derived from an EMBL/GenBank/DDBJ whole genome shotgun (WGS) entry which is preliminary data.</text>
</comment>
<comment type="subunit">
    <text evidence="2">Homotetramer.</text>
</comment>
<dbReference type="PANTHER" id="PTHR11066">
    <property type="entry name" value="ACYL-COA THIOESTERASE"/>
    <property type="match status" value="1"/>
</dbReference>
<dbReference type="Pfam" id="PF02551">
    <property type="entry name" value="Acyl_CoA_thio"/>
    <property type="match status" value="1"/>
</dbReference>
<dbReference type="InterPro" id="IPR049449">
    <property type="entry name" value="TesB_ACOT8-like_N"/>
</dbReference>
<evidence type="ECO:0000256" key="3">
    <source>
        <dbReference type="ARBA" id="ARBA00022801"/>
    </source>
</evidence>
<dbReference type="FunFam" id="2.40.160.210:FF:000001">
    <property type="entry name" value="Acyl-CoA thioesterase II"/>
    <property type="match status" value="1"/>
</dbReference>
<feature type="domain" description="Acyl-CoA thioesterase 2 C-terminal" evidence="5">
    <location>
        <begin position="202"/>
        <end position="307"/>
    </location>
</feature>
<reference evidence="7 8" key="1">
    <citation type="journal article" date="2021" name="Elife">
        <title>Chloroplast acquisition without the gene transfer in kleptoplastic sea slugs, Plakobranchus ocellatus.</title>
        <authorList>
            <person name="Maeda T."/>
            <person name="Takahashi S."/>
            <person name="Yoshida T."/>
            <person name="Shimamura S."/>
            <person name="Takaki Y."/>
            <person name="Nagai Y."/>
            <person name="Toyoda A."/>
            <person name="Suzuki Y."/>
            <person name="Arimoto A."/>
            <person name="Ishii H."/>
            <person name="Satoh N."/>
            <person name="Nishiyama T."/>
            <person name="Hasebe M."/>
            <person name="Maruyama T."/>
            <person name="Minagawa J."/>
            <person name="Obokata J."/>
            <person name="Shigenobu S."/>
        </authorList>
    </citation>
    <scope>NUCLEOTIDE SEQUENCE [LARGE SCALE GENOMIC DNA]</scope>
</reference>
<evidence type="ECO:0000259" key="5">
    <source>
        <dbReference type="Pfam" id="PF02551"/>
    </source>
</evidence>
<evidence type="ECO:0000256" key="4">
    <source>
        <dbReference type="ARBA" id="ARBA00023098"/>
    </source>
</evidence>
<dbReference type="EMBL" id="BLXT01005595">
    <property type="protein sequence ID" value="GFO24257.1"/>
    <property type="molecule type" value="Genomic_DNA"/>
</dbReference>
<evidence type="ECO:0000313" key="7">
    <source>
        <dbReference type="EMBL" id="GFO24257.1"/>
    </source>
</evidence>
<dbReference type="InterPro" id="IPR042171">
    <property type="entry name" value="Acyl-CoA_hotdog"/>
</dbReference>
<accession>A0AAV4BYY4</accession>
<keyword evidence="3" id="KW-0378">Hydrolase</keyword>
<protein>
    <submittedName>
        <fullName evidence="7">Acyl-CoA thioesterase 8</fullName>
    </submittedName>
</protein>
<feature type="domain" description="Acyl-CoA thioesterase-like N-terminal HotDog" evidence="6">
    <location>
        <begin position="49"/>
        <end position="129"/>
    </location>
</feature>
<evidence type="ECO:0000313" key="8">
    <source>
        <dbReference type="Proteomes" id="UP000735302"/>
    </source>
</evidence>
<keyword evidence="8" id="KW-1185">Reference proteome</keyword>
<gene>
    <name evidence="7" type="ORF">PoB_005076200</name>
</gene>
<dbReference type="GO" id="GO:0005782">
    <property type="term" value="C:peroxisomal matrix"/>
    <property type="evidence" value="ECO:0007669"/>
    <property type="project" value="TreeGrafter"/>
</dbReference>
<evidence type="ECO:0000256" key="1">
    <source>
        <dbReference type="ARBA" id="ARBA00006538"/>
    </source>
</evidence>
<comment type="similarity">
    <text evidence="1">Belongs to the C/M/P thioester hydrolase family.</text>
</comment>
<evidence type="ECO:0000259" key="6">
    <source>
        <dbReference type="Pfam" id="PF13622"/>
    </source>
</evidence>
<sequence>MSNKDQGAQNAEESEMEMDKNLGNFIQKSFLDLEKIDDFMYRSKNLWKGKVARAAYGGQVVGQALIAASECIPPDCHMHSMHSYFLRPGDTTRPILYLVDVTREGRTYCSTSVKAIQANIPIFTMQASFKREEEFHSDYQTSMPDVPMPDELSSPVDILEKLREQEIIDPNFYNYRKEWLEEITMMIKFVKEEQIAVSTSQRQTLWIKVKGHLPDGLHPNTHKCCLAYMSDMYLLRTAMMPLTWLHKTRVFATSLDHTMWFHAPLRVDEWLLYDIVIDKLSDGRALVLGRVWDMRGTLVCTIAQEGVLRLPNNIKPKL</sequence>
<dbReference type="Pfam" id="PF13622">
    <property type="entry name" value="4HBT_3"/>
    <property type="match status" value="1"/>
</dbReference>
<dbReference type="InterPro" id="IPR025652">
    <property type="entry name" value="TesB_C"/>
</dbReference>
<dbReference type="CDD" id="cd03445">
    <property type="entry name" value="Thioesterase_II_repeat2"/>
    <property type="match status" value="1"/>
</dbReference>
<dbReference type="CDD" id="cd03444">
    <property type="entry name" value="Thioesterase_II_repeat1"/>
    <property type="match status" value="1"/>
</dbReference>